<reference evidence="2 3" key="1">
    <citation type="journal article" date="2015" name="Fungal Genet. Biol.">
        <title>Evolution of novel wood decay mechanisms in Agaricales revealed by the genome sequences of Fistulina hepatica and Cylindrobasidium torrendii.</title>
        <authorList>
            <person name="Floudas D."/>
            <person name="Held B.W."/>
            <person name="Riley R."/>
            <person name="Nagy L.G."/>
            <person name="Koehler G."/>
            <person name="Ransdell A.S."/>
            <person name="Younus H."/>
            <person name="Chow J."/>
            <person name="Chiniquy J."/>
            <person name="Lipzen A."/>
            <person name="Tritt A."/>
            <person name="Sun H."/>
            <person name="Haridas S."/>
            <person name="LaButti K."/>
            <person name="Ohm R.A."/>
            <person name="Kues U."/>
            <person name="Blanchette R.A."/>
            <person name="Grigoriev I.V."/>
            <person name="Minto R.E."/>
            <person name="Hibbett D.S."/>
        </authorList>
    </citation>
    <scope>NUCLEOTIDE SEQUENCE [LARGE SCALE GENOMIC DNA]</scope>
    <source>
        <strain evidence="2 3">ATCC 64428</strain>
    </source>
</reference>
<evidence type="ECO:0000313" key="3">
    <source>
        <dbReference type="Proteomes" id="UP000054144"/>
    </source>
</evidence>
<dbReference type="Proteomes" id="UP000054144">
    <property type="component" value="Unassembled WGS sequence"/>
</dbReference>
<evidence type="ECO:0000313" key="2">
    <source>
        <dbReference type="EMBL" id="KIY49051.1"/>
    </source>
</evidence>
<protein>
    <submittedName>
        <fullName evidence="2">Uncharacterized protein</fullName>
    </submittedName>
</protein>
<proteinExistence type="predicted"/>
<gene>
    <name evidence="2" type="ORF">FISHEDRAFT_58536</name>
</gene>
<keyword evidence="1" id="KW-0732">Signal</keyword>
<keyword evidence="3" id="KW-1185">Reference proteome</keyword>
<organism evidence="2 3">
    <name type="scientific">Fistulina hepatica ATCC 64428</name>
    <dbReference type="NCBI Taxonomy" id="1128425"/>
    <lineage>
        <taxon>Eukaryota</taxon>
        <taxon>Fungi</taxon>
        <taxon>Dikarya</taxon>
        <taxon>Basidiomycota</taxon>
        <taxon>Agaricomycotina</taxon>
        <taxon>Agaricomycetes</taxon>
        <taxon>Agaricomycetidae</taxon>
        <taxon>Agaricales</taxon>
        <taxon>Fistulinaceae</taxon>
        <taxon>Fistulina</taxon>
    </lineage>
</organism>
<accession>A0A0D7AGN1</accession>
<dbReference type="AlphaFoldDB" id="A0A0D7AGN1"/>
<feature type="chain" id="PRO_5002316406" evidence="1">
    <location>
        <begin position="23"/>
        <end position="102"/>
    </location>
</feature>
<dbReference type="EMBL" id="KN881728">
    <property type="protein sequence ID" value="KIY49051.1"/>
    <property type="molecule type" value="Genomic_DNA"/>
</dbReference>
<feature type="signal peptide" evidence="1">
    <location>
        <begin position="1"/>
        <end position="22"/>
    </location>
</feature>
<evidence type="ECO:0000256" key="1">
    <source>
        <dbReference type="SAM" id="SignalP"/>
    </source>
</evidence>
<name>A0A0D7AGN1_9AGAR</name>
<sequence>MKFISTVFTFSILLASIHFVAAAYNGNTFLRSRNGNVDYRLRARAGNSDKKLAQCIKECKTWAKKDMKKKKSETHKSCDETCRDLQAKSLPMTGYVWELNDF</sequence>